<keyword evidence="3" id="KW-1185">Reference proteome</keyword>
<dbReference type="EMBL" id="AVOT02090474">
    <property type="protein sequence ID" value="MBW0572641.1"/>
    <property type="molecule type" value="Genomic_DNA"/>
</dbReference>
<dbReference type="Proteomes" id="UP000765509">
    <property type="component" value="Unassembled WGS sequence"/>
</dbReference>
<protein>
    <submittedName>
        <fullName evidence="2">Uncharacterized protein</fullName>
    </submittedName>
</protein>
<feature type="compositionally biased region" description="Low complexity" evidence="1">
    <location>
        <begin position="97"/>
        <end position="114"/>
    </location>
</feature>
<feature type="compositionally biased region" description="Basic and acidic residues" evidence="1">
    <location>
        <begin position="85"/>
        <end position="96"/>
    </location>
</feature>
<sequence length="124" mass="13447">MQELPPGLKDIQVSAQELVYGRKVAGVGAYAKPLDRHNELLSSIEEAHGSIKYSRPSEGLDTLVLQRTSPQDESLVENPKNFVRGPEEKVGSKEEQSPSGSSSSLQNQESSPTSARQGKESPKD</sequence>
<evidence type="ECO:0000313" key="3">
    <source>
        <dbReference type="Proteomes" id="UP000765509"/>
    </source>
</evidence>
<proteinExistence type="predicted"/>
<evidence type="ECO:0000256" key="1">
    <source>
        <dbReference type="SAM" id="MobiDB-lite"/>
    </source>
</evidence>
<organism evidence="2 3">
    <name type="scientific">Austropuccinia psidii MF-1</name>
    <dbReference type="NCBI Taxonomy" id="1389203"/>
    <lineage>
        <taxon>Eukaryota</taxon>
        <taxon>Fungi</taxon>
        <taxon>Dikarya</taxon>
        <taxon>Basidiomycota</taxon>
        <taxon>Pucciniomycotina</taxon>
        <taxon>Pucciniomycetes</taxon>
        <taxon>Pucciniales</taxon>
        <taxon>Sphaerophragmiaceae</taxon>
        <taxon>Austropuccinia</taxon>
    </lineage>
</organism>
<dbReference type="AlphaFoldDB" id="A0A9Q3K2A3"/>
<gene>
    <name evidence="2" type="ORF">O181_112356</name>
</gene>
<accession>A0A9Q3K2A3</accession>
<feature type="region of interest" description="Disordered" evidence="1">
    <location>
        <begin position="68"/>
        <end position="124"/>
    </location>
</feature>
<reference evidence="2" key="1">
    <citation type="submission" date="2021-03" db="EMBL/GenBank/DDBJ databases">
        <title>Draft genome sequence of rust myrtle Austropuccinia psidii MF-1, a brazilian biotype.</title>
        <authorList>
            <person name="Quecine M.C."/>
            <person name="Pachon D.M.R."/>
            <person name="Bonatelli M.L."/>
            <person name="Correr F.H."/>
            <person name="Franceschini L.M."/>
            <person name="Leite T.F."/>
            <person name="Margarido G.R.A."/>
            <person name="Almeida C.A."/>
            <person name="Ferrarezi J.A."/>
            <person name="Labate C.A."/>
        </authorList>
    </citation>
    <scope>NUCLEOTIDE SEQUENCE</scope>
    <source>
        <strain evidence="2">MF-1</strain>
    </source>
</reference>
<name>A0A9Q3K2A3_9BASI</name>
<evidence type="ECO:0000313" key="2">
    <source>
        <dbReference type="EMBL" id="MBW0572641.1"/>
    </source>
</evidence>
<comment type="caution">
    <text evidence="2">The sequence shown here is derived from an EMBL/GenBank/DDBJ whole genome shotgun (WGS) entry which is preliminary data.</text>
</comment>